<sequence length="56" mass="6328">MTIGSEHRQQPIHSQPWLATYSPLSPLEGPPSPQLPSQSRSFQSQTQDYHSPRQTV</sequence>
<accession>A0A4D6MNQ7</accession>
<proteinExistence type="predicted"/>
<protein>
    <submittedName>
        <fullName evidence="2">Uncharacterized protein</fullName>
    </submittedName>
</protein>
<keyword evidence="3" id="KW-1185">Reference proteome</keyword>
<feature type="compositionally biased region" description="Polar residues" evidence="1">
    <location>
        <begin position="46"/>
        <end position="56"/>
    </location>
</feature>
<evidence type="ECO:0000256" key="1">
    <source>
        <dbReference type="SAM" id="MobiDB-lite"/>
    </source>
</evidence>
<organism evidence="2 3">
    <name type="scientific">Vigna unguiculata</name>
    <name type="common">Cowpea</name>
    <dbReference type="NCBI Taxonomy" id="3917"/>
    <lineage>
        <taxon>Eukaryota</taxon>
        <taxon>Viridiplantae</taxon>
        <taxon>Streptophyta</taxon>
        <taxon>Embryophyta</taxon>
        <taxon>Tracheophyta</taxon>
        <taxon>Spermatophyta</taxon>
        <taxon>Magnoliopsida</taxon>
        <taxon>eudicotyledons</taxon>
        <taxon>Gunneridae</taxon>
        <taxon>Pentapetalae</taxon>
        <taxon>rosids</taxon>
        <taxon>fabids</taxon>
        <taxon>Fabales</taxon>
        <taxon>Fabaceae</taxon>
        <taxon>Papilionoideae</taxon>
        <taxon>50 kb inversion clade</taxon>
        <taxon>NPAAA clade</taxon>
        <taxon>indigoferoid/millettioid clade</taxon>
        <taxon>Phaseoleae</taxon>
        <taxon>Vigna</taxon>
    </lineage>
</organism>
<name>A0A4D6MNQ7_VIGUN</name>
<evidence type="ECO:0000313" key="3">
    <source>
        <dbReference type="Proteomes" id="UP000501690"/>
    </source>
</evidence>
<dbReference type="Proteomes" id="UP000501690">
    <property type="component" value="Linkage Group LG8"/>
</dbReference>
<dbReference type="EMBL" id="CP039352">
    <property type="protein sequence ID" value="QCE03160.1"/>
    <property type="molecule type" value="Genomic_DNA"/>
</dbReference>
<dbReference type="AlphaFoldDB" id="A0A4D6MNQ7"/>
<evidence type="ECO:0000313" key="2">
    <source>
        <dbReference type="EMBL" id="QCE03160.1"/>
    </source>
</evidence>
<reference evidence="2 3" key="1">
    <citation type="submission" date="2019-04" db="EMBL/GenBank/DDBJ databases">
        <title>An improved genome assembly and genetic linkage map for asparagus bean, Vigna unguiculata ssp. sesquipedialis.</title>
        <authorList>
            <person name="Xia Q."/>
            <person name="Zhang R."/>
            <person name="Dong Y."/>
        </authorList>
    </citation>
    <scope>NUCLEOTIDE SEQUENCE [LARGE SCALE GENOMIC DNA]</scope>
    <source>
        <tissue evidence="2">Leaf</tissue>
    </source>
</reference>
<feature type="region of interest" description="Disordered" evidence="1">
    <location>
        <begin position="1"/>
        <end position="56"/>
    </location>
</feature>
<gene>
    <name evidence="2" type="ORF">DEO72_LG8g1182</name>
</gene>
<feature type="compositionally biased region" description="Low complexity" evidence="1">
    <location>
        <begin position="35"/>
        <end position="45"/>
    </location>
</feature>